<sequence>MYYSPCSTKLTARSTVTVRIHPRVAAKHPEISDDDVRSVFMSALRSRARDTDPVQWVGVGIDGNGRILEFIAVETSDGDWLVFHAMPATKKVLQEIGLRR</sequence>
<evidence type="ECO:0000313" key="1">
    <source>
        <dbReference type="EMBL" id="AEK35694.1"/>
    </source>
</evidence>
<dbReference type="Proteomes" id="UP000006659">
    <property type="component" value="Chromosome"/>
</dbReference>
<dbReference type="AlphaFoldDB" id="G0H9Z0"/>
<dbReference type="eggNOG" id="ENOG5034BPG">
    <property type="taxonomic scope" value="Bacteria"/>
</dbReference>
<dbReference type="STRING" id="858619.CVAR_0346"/>
<organism evidence="1 2">
    <name type="scientific">Corynebacterium variabile (strain DSM 44702 / CIP 107183 / JCM 12073 / NCIMB 30131)</name>
    <name type="common">Corynebacterium mooreparkense</name>
    <dbReference type="NCBI Taxonomy" id="858619"/>
    <lineage>
        <taxon>Bacteria</taxon>
        <taxon>Bacillati</taxon>
        <taxon>Actinomycetota</taxon>
        <taxon>Actinomycetes</taxon>
        <taxon>Mycobacteriales</taxon>
        <taxon>Corynebacteriaceae</taxon>
        <taxon>Corynebacterium</taxon>
    </lineage>
</organism>
<reference evidence="1 2" key="1">
    <citation type="journal article" date="2011" name="BMC Genomics">
        <title>Complete genome sequence of Corynebacterium variabile DSM 44702 isolated from the surface of smear-ripened cheeses and insights into cheese ripening and flavor generation.</title>
        <authorList>
            <person name="Schroeder J."/>
            <person name="Maus I."/>
            <person name="Trost E."/>
            <person name="Tauch A."/>
        </authorList>
    </citation>
    <scope>NUCLEOTIDE SEQUENCE [LARGE SCALE GENOMIC DNA]</scope>
    <source>
        <strain evidence="2">DSM 44702 / JCM 12073 / NCIMB 30131</strain>
    </source>
</reference>
<evidence type="ECO:0000313" key="2">
    <source>
        <dbReference type="Proteomes" id="UP000006659"/>
    </source>
</evidence>
<proteinExistence type="predicted"/>
<gene>
    <name evidence="1" type="ordered locus">CVAR_0346</name>
</gene>
<accession>G0H9Z0</accession>
<dbReference type="EMBL" id="CP002917">
    <property type="protein sequence ID" value="AEK35694.1"/>
    <property type="molecule type" value="Genomic_DNA"/>
</dbReference>
<protein>
    <recommendedName>
        <fullName evidence="3">Toxin</fullName>
    </recommendedName>
</protein>
<dbReference type="HOGENOM" id="CLU_168745_0_0_11"/>
<evidence type="ECO:0008006" key="3">
    <source>
        <dbReference type="Google" id="ProtNLM"/>
    </source>
</evidence>
<name>G0H9Z0_CORVD</name>
<dbReference type="KEGG" id="cva:CVAR_0346"/>